<name>A0AAU8DTC1_9ACTN</name>
<keyword evidence="3 8" id="KW-0663">Pyridoxal phosphate</keyword>
<dbReference type="CDD" id="cd00614">
    <property type="entry name" value="CGS_like"/>
    <property type="match status" value="1"/>
</dbReference>
<dbReference type="EMBL" id="CP159218">
    <property type="protein sequence ID" value="XCG64535.1"/>
    <property type="molecule type" value="Genomic_DNA"/>
</dbReference>
<dbReference type="Gene3D" id="3.40.640.10">
    <property type="entry name" value="Type I PLP-dependent aspartate aminotransferase-like (Major domain)"/>
    <property type="match status" value="1"/>
</dbReference>
<dbReference type="GO" id="GO:0030170">
    <property type="term" value="F:pyridoxal phosphate binding"/>
    <property type="evidence" value="ECO:0007669"/>
    <property type="project" value="InterPro"/>
</dbReference>
<dbReference type="FunFam" id="3.40.640.10:FF:000046">
    <property type="entry name" value="Cystathionine gamma-lyase"/>
    <property type="match status" value="1"/>
</dbReference>
<evidence type="ECO:0000256" key="7">
    <source>
        <dbReference type="ARBA" id="ARBA00052699"/>
    </source>
</evidence>
<dbReference type="GO" id="GO:0018826">
    <property type="term" value="F:methionine gamma-lyase activity"/>
    <property type="evidence" value="ECO:0007669"/>
    <property type="project" value="UniProtKB-EC"/>
</dbReference>
<evidence type="ECO:0000256" key="5">
    <source>
        <dbReference type="ARBA" id="ARBA00047199"/>
    </source>
</evidence>
<evidence type="ECO:0000256" key="3">
    <source>
        <dbReference type="ARBA" id="ARBA00022898"/>
    </source>
</evidence>
<reference evidence="10" key="1">
    <citation type="submission" date="2024-05" db="EMBL/GenBank/DDBJ databases">
        <authorList>
            <person name="Cai S.Y."/>
            <person name="Jin L.M."/>
            <person name="Li H.R."/>
        </authorList>
    </citation>
    <scope>NUCLEOTIDE SEQUENCE</scope>
    <source>
        <strain evidence="10">A5-74</strain>
    </source>
</reference>
<dbReference type="InterPro" id="IPR015422">
    <property type="entry name" value="PyrdxlP-dep_Trfase_small"/>
</dbReference>
<comment type="catalytic activity">
    <reaction evidence="6">
        <text>L-homocysteine + H2O = 2-oxobutanoate + hydrogen sulfide + NH4(+) + H(+)</text>
        <dbReference type="Rhea" id="RHEA:14501"/>
        <dbReference type="ChEBI" id="CHEBI:15377"/>
        <dbReference type="ChEBI" id="CHEBI:15378"/>
        <dbReference type="ChEBI" id="CHEBI:16763"/>
        <dbReference type="ChEBI" id="CHEBI:28938"/>
        <dbReference type="ChEBI" id="CHEBI:29919"/>
        <dbReference type="ChEBI" id="CHEBI:58199"/>
        <dbReference type="EC" id="4.4.1.2"/>
    </reaction>
    <physiologicalReaction direction="left-to-right" evidence="6">
        <dbReference type="Rhea" id="RHEA:14502"/>
    </physiologicalReaction>
</comment>
<evidence type="ECO:0000256" key="1">
    <source>
        <dbReference type="ARBA" id="ARBA00001933"/>
    </source>
</evidence>
<sequence length="424" mass="44366">MTQQDSPAACSDTPRAVSQLTRGLRTGIDSDPAQGAIIPPLYLSSNFSFAGFDEPRQYDYTRSGNPTRDVLAEALSTLEGGAGASITSTGMSAITLCVNALLCPGDTIVIPHDCYGGTWRLFDTLSSRGQFELVTVDFGDQDAVNAALEAGPTVVWLETPSNPLLRVTDIELVTRAAHAVGALVVADNTFLSPILQRPFEFGVDLVVHSTTKYINGHSDVVGGAVIARTGELAEQIAYWSNVLGLSGSPFDSYLTVRGLRTLHTRIRAHQENATAIVNAIAAHPAVGCVYYPGLTSHPGHEIAAKQQDGFGAMFSIDLAGGETAVRAFLQGLRCFSLAESLGGTESLVAHPATMTHASMSAEARAVAGIGAGLLRLSVGIELAQDLVADVLDGLDRALAATCPTGPTEIAEELPAPGRVLARVS</sequence>
<gene>
    <name evidence="10" type="primary">metB</name>
    <name evidence="10" type="ORF">ABLG96_04125</name>
</gene>
<dbReference type="GO" id="GO:0004123">
    <property type="term" value="F:cystathionine gamma-lyase activity"/>
    <property type="evidence" value="ECO:0007669"/>
    <property type="project" value="TreeGrafter"/>
</dbReference>
<dbReference type="AlphaFoldDB" id="A0AAU8DTC1"/>
<dbReference type="InterPro" id="IPR054542">
    <property type="entry name" value="Cys_met_metab_PP"/>
</dbReference>
<protein>
    <recommendedName>
        <fullName evidence="4">homocysteine desulfhydrase</fullName>
        <ecNumber evidence="4">4.4.1.2</ecNumber>
    </recommendedName>
    <alternativeName>
        <fullName evidence="5">Homocysteine desulfhydrase</fullName>
    </alternativeName>
</protein>
<comment type="cofactor">
    <cofactor evidence="1 9">
        <name>pyridoxal 5'-phosphate</name>
        <dbReference type="ChEBI" id="CHEBI:597326"/>
    </cofactor>
</comment>
<dbReference type="GO" id="GO:0019346">
    <property type="term" value="P:transsulfuration"/>
    <property type="evidence" value="ECO:0007669"/>
    <property type="project" value="InterPro"/>
</dbReference>
<dbReference type="Gene3D" id="3.90.1150.10">
    <property type="entry name" value="Aspartate Aminotransferase, domain 1"/>
    <property type="match status" value="1"/>
</dbReference>
<dbReference type="GO" id="GO:0019343">
    <property type="term" value="P:cysteine biosynthetic process via cystathionine"/>
    <property type="evidence" value="ECO:0007669"/>
    <property type="project" value="TreeGrafter"/>
</dbReference>
<comment type="similarity">
    <text evidence="2 9">Belongs to the trans-sulfuration enzymes family.</text>
</comment>
<accession>A0AAU8DTC1</accession>
<dbReference type="PIRSF" id="PIRSF001434">
    <property type="entry name" value="CGS"/>
    <property type="match status" value="1"/>
</dbReference>
<organism evidence="10">
    <name type="scientific">Nakamurella sp. A5-74</name>
    <dbReference type="NCBI Taxonomy" id="3158264"/>
    <lineage>
        <taxon>Bacteria</taxon>
        <taxon>Bacillati</taxon>
        <taxon>Actinomycetota</taxon>
        <taxon>Actinomycetes</taxon>
        <taxon>Nakamurellales</taxon>
        <taxon>Nakamurellaceae</taxon>
        <taxon>Nakamurella</taxon>
    </lineage>
</organism>
<evidence type="ECO:0000256" key="8">
    <source>
        <dbReference type="PIRSR" id="PIRSR001434-2"/>
    </source>
</evidence>
<dbReference type="GO" id="GO:0047982">
    <property type="term" value="F:homocysteine desulfhydrase activity"/>
    <property type="evidence" value="ECO:0007669"/>
    <property type="project" value="UniProtKB-EC"/>
</dbReference>
<dbReference type="GO" id="GO:0005737">
    <property type="term" value="C:cytoplasm"/>
    <property type="evidence" value="ECO:0007669"/>
    <property type="project" value="TreeGrafter"/>
</dbReference>
<dbReference type="RefSeq" id="WP_353650148.1">
    <property type="nucleotide sequence ID" value="NZ_CP159218.1"/>
</dbReference>
<dbReference type="GO" id="GO:0003962">
    <property type="term" value="F:cystathionine gamma-synthase activity"/>
    <property type="evidence" value="ECO:0007669"/>
    <property type="project" value="TreeGrafter"/>
</dbReference>
<dbReference type="InterPro" id="IPR015424">
    <property type="entry name" value="PyrdxlP-dep_Trfase"/>
</dbReference>
<dbReference type="InterPro" id="IPR015421">
    <property type="entry name" value="PyrdxlP-dep_Trfase_major"/>
</dbReference>
<dbReference type="PANTHER" id="PTHR11808">
    <property type="entry name" value="TRANS-SULFURATION ENZYME FAMILY MEMBER"/>
    <property type="match status" value="1"/>
</dbReference>
<feature type="modified residue" description="N6-(pyridoxal phosphate)lysine" evidence="8">
    <location>
        <position position="212"/>
    </location>
</feature>
<dbReference type="PANTHER" id="PTHR11808:SF75">
    <property type="entry name" value="CYSTATHIONINE GAMMA-SYNTHASE"/>
    <property type="match status" value="1"/>
</dbReference>
<dbReference type="InterPro" id="IPR000277">
    <property type="entry name" value="Cys/Met-Metab_PyrdxlP-dep_enz"/>
</dbReference>
<dbReference type="InterPro" id="IPR011821">
    <property type="entry name" value="O_succ_thio_ly"/>
</dbReference>
<keyword evidence="10" id="KW-0808">Transferase</keyword>
<evidence type="ECO:0000256" key="4">
    <source>
        <dbReference type="ARBA" id="ARBA00047175"/>
    </source>
</evidence>
<dbReference type="SUPFAM" id="SSF53383">
    <property type="entry name" value="PLP-dependent transferases"/>
    <property type="match status" value="1"/>
</dbReference>
<proteinExistence type="inferred from homology"/>
<evidence type="ECO:0000256" key="2">
    <source>
        <dbReference type="ARBA" id="ARBA00009077"/>
    </source>
</evidence>
<dbReference type="NCBIfam" id="TIGR02080">
    <property type="entry name" value="O_succ_thio_ly"/>
    <property type="match status" value="1"/>
</dbReference>
<dbReference type="Pfam" id="PF01053">
    <property type="entry name" value="Cys_Met_Meta_PP"/>
    <property type="match status" value="1"/>
</dbReference>
<evidence type="ECO:0000313" key="10">
    <source>
        <dbReference type="EMBL" id="XCG64535.1"/>
    </source>
</evidence>
<dbReference type="EC" id="4.4.1.2" evidence="4"/>
<evidence type="ECO:0000256" key="9">
    <source>
        <dbReference type="RuleBase" id="RU362118"/>
    </source>
</evidence>
<evidence type="ECO:0000256" key="6">
    <source>
        <dbReference type="ARBA" id="ARBA00048780"/>
    </source>
</evidence>
<dbReference type="PROSITE" id="PS00868">
    <property type="entry name" value="CYS_MET_METAB_PP"/>
    <property type="match status" value="1"/>
</dbReference>
<comment type="catalytic activity">
    <reaction evidence="7">
        <text>L-methionine + H2O = methanethiol + 2-oxobutanoate + NH4(+)</text>
        <dbReference type="Rhea" id="RHEA:23800"/>
        <dbReference type="ChEBI" id="CHEBI:15377"/>
        <dbReference type="ChEBI" id="CHEBI:16007"/>
        <dbReference type="ChEBI" id="CHEBI:16763"/>
        <dbReference type="ChEBI" id="CHEBI:28938"/>
        <dbReference type="ChEBI" id="CHEBI:57844"/>
        <dbReference type="EC" id="4.4.1.11"/>
    </reaction>
    <physiologicalReaction direction="left-to-right" evidence="7">
        <dbReference type="Rhea" id="RHEA:23801"/>
    </physiologicalReaction>
</comment>